<keyword evidence="1" id="KW-0812">Transmembrane</keyword>
<feature type="transmembrane region" description="Helical" evidence="1">
    <location>
        <begin position="41"/>
        <end position="58"/>
    </location>
</feature>
<evidence type="ECO:0000256" key="1">
    <source>
        <dbReference type="SAM" id="Phobius"/>
    </source>
</evidence>
<reference evidence="2 3" key="1">
    <citation type="submission" date="2016-10" db="EMBL/GenBank/DDBJ databases">
        <authorList>
            <person name="de Groot N.N."/>
        </authorList>
    </citation>
    <scope>NUCLEOTIDE SEQUENCE [LARGE SCALE GENOMIC DNA]</scope>
    <source>
        <strain evidence="2 3">DSM 19073</strain>
    </source>
</reference>
<keyword evidence="1" id="KW-1133">Transmembrane helix</keyword>
<sequence length="162" mass="17825">MNDIIHVLRPSQPRRVVGLVIQVSLGLLLLWLAFLYPPETFGWQIFLIGMGVAALVLATRGWQGSSVAIVLDDGGLRQEDGVQIAPIDNIASVDRALFSFKPSNGFLIRLHEAPGRAWVPGMWWRIGRRVGIGGVTGGAETKMMADALSFMVAQRDRPEDYQ</sequence>
<evidence type="ECO:0008006" key="4">
    <source>
        <dbReference type="Google" id="ProtNLM"/>
    </source>
</evidence>
<dbReference type="Proteomes" id="UP000199110">
    <property type="component" value="Unassembled WGS sequence"/>
</dbReference>
<evidence type="ECO:0000313" key="3">
    <source>
        <dbReference type="Proteomes" id="UP000199110"/>
    </source>
</evidence>
<keyword evidence="3" id="KW-1185">Reference proteome</keyword>
<dbReference type="RefSeq" id="WP_092779234.1">
    <property type="nucleotide sequence ID" value="NZ_FORA01000002.1"/>
</dbReference>
<evidence type="ECO:0000313" key="2">
    <source>
        <dbReference type="EMBL" id="SFI90249.1"/>
    </source>
</evidence>
<dbReference type="EMBL" id="FORA01000002">
    <property type="protein sequence ID" value="SFI90249.1"/>
    <property type="molecule type" value="Genomic_DNA"/>
</dbReference>
<protein>
    <recommendedName>
        <fullName evidence="4">PH domain-containing protein</fullName>
    </recommendedName>
</protein>
<keyword evidence="1" id="KW-0472">Membrane</keyword>
<organism evidence="2 3">
    <name type="scientific">Jannaschia pohangensis</name>
    <dbReference type="NCBI Taxonomy" id="390807"/>
    <lineage>
        <taxon>Bacteria</taxon>
        <taxon>Pseudomonadati</taxon>
        <taxon>Pseudomonadota</taxon>
        <taxon>Alphaproteobacteria</taxon>
        <taxon>Rhodobacterales</taxon>
        <taxon>Roseobacteraceae</taxon>
        <taxon>Jannaschia</taxon>
    </lineage>
</organism>
<gene>
    <name evidence="2" type="ORF">SAMN04488095_1687</name>
</gene>
<dbReference type="AlphaFoldDB" id="A0A1I3LZQ3"/>
<feature type="transmembrane region" description="Helical" evidence="1">
    <location>
        <begin position="16"/>
        <end position="35"/>
    </location>
</feature>
<dbReference type="OrthoDB" id="7862519at2"/>
<name>A0A1I3LZQ3_9RHOB</name>
<dbReference type="STRING" id="390807.SAMN04488095_1687"/>
<accession>A0A1I3LZQ3</accession>
<proteinExistence type="predicted"/>